<dbReference type="InterPro" id="IPR029257">
    <property type="entry name" value="RAB3GAP2_C"/>
</dbReference>
<evidence type="ECO:0000256" key="1">
    <source>
        <dbReference type="ARBA" id="ARBA00004496"/>
    </source>
</evidence>
<keyword evidence="4" id="KW-0963">Cytoplasm</keyword>
<dbReference type="VEuPathDB" id="VectorBase:GBRI023341"/>
<evidence type="ECO:0000259" key="6">
    <source>
        <dbReference type="Pfam" id="PF14656"/>
    </source>
</evidence>
<feature type="domain" description="Rab3-GAP regulatory subunit N-terminal" evidence="5">
    <location>
        <begin position="29"/>
        <end position="436"/>
    </location>
</feature>
<sequence>MACEVKSFGNIIDFSKVQKYFGLGHDDNWLNAVHYSISPMGELIALAQGEKIALLSSCWDDKSPMVTYSLGWSGELDDPNEIITSVLCLPMLGYNVSSGAEWTCIVFGLSSGNVVFYTDTGIKIFSQSFHEGPVLNLKAYSPPRESEAEPFIYVTYEHCLCCIKGLDFIPHLNNLRHNLKRTLRRNNFSSLNAEATLKIADILTYQKLHFPLEHRTVINDSAVAAFNAPKIFDHCIDQCLNSGYYTRVTENPTQSSTVLGVGKGPYLGFYSAEEGYKIISLGEVAKDVIGVAYRNIFGNFFGRSPATTEDEDQSSLTGAKDIQMRSKFQFCDDKRDAYSVVIAPNGRLAAVVDNLERVMLVDCQRSIILRVWKGYRDAQCGFILVKEKTLKNVQTSRRKAMFLVIFAPRLGCLEIWPLQYGPKISAFTVSKNGQLIYNTHGLIGLNKDVRKIRAYNYTCLFLDPNDSCVKEIEIPFHYALSATNSATSRDIHLLRRLKNMLRSNDSLNLSTEELENFAAEFQTVEIRQQCLETLLKSKQLRASTFEIITNAFILTLKQQINNPADINDLDSYQDLYVTIENYRTLCDFYLSIKRCDKSGQLELFKFPDNYLVIIQQLVLLLSDVGSSDKFSSHTDGQITTGRSVKFDLEYDELGDFFDFVSLFQVNCKNNLTLRQEKSDNYGDVSGKLFSAFFNHGFSIENFERAAKKSMIPSQDLLILILHYWLEKPFSYKNTEEIIEDMSRLGAIIRVICEITGDVVNDYAYNAISPWWQKVRELLLQSTKSLGLLVAIVCKTVAKELRQDYKEVSLRKLL</sequence>
<dbReference type="InterPro" id="IPR032839">
    <property type="entry name" value="RAB3GAP_N"/>
</dbReference>
<evidence type="ECO:0008006" key="9">
    <source>
        <dbReference type="Google" id="ProtNLM"/>
    </source>
</evidence>
<dbReference type="EnsemblMetazoa" id="GBRI023341-RA">
    <property type="protein sequence ID" value="GBRI023341-PA"/>
    <property type="gene ID" value="GBRI023341"/>
</dbReference>
<dbReference type="InterPro" id="IPR026059">
    <property type="entry name" value="Rab3GAP2"/>
</dbReference>
<feature type="domain" description="Rab3GAP regulatory subunit C-terminal" evidence="6">
    <location>
        <begin position="715"/>
        <end position="804"/>
    </location>
</feature>
<accession>A0A1A9WKV4</accession>
<keyword evidence="3" id="KW-0343">GTPase activation</keyword>
<dbReference type="PANTHER" id="PTHR12472">
    <property type="entry name" value="RAB3-GAP REGULATORY DOMAIN"/>
    <property type="match status" value="1"/>
</dbReference>
<dbReference type="PANTHER" id="PTHR12472:SF0">
    <property type="entry name" value="RAB3 GTPASE-ACTIVATING PROTEIN NON-CATALYTIC SUBUNIT"/>
    <property type="match status" value="1"/>
</dbReference>
<reference evidence="7" key="2">
    <citation type="submission" date="2020-05" db="UniProtKB">
        <authorList>
            <consortium name="EnsemblMetazoa"/>
        </authorList>
    </citation>
    <scope>IDENTIFICATION</scope>
    <source>
        <strain evidence="7">IAEA</strain>
    </source>
</reference>
<organism evidence="7 8">
    <name type="scientific">Glossina brevipalpis</name>
    <dbReference type="NCBI Taxonomy" id="37001"/>
    <lineage>
        <taxon>Eukaryota</taxon>
        <taxon>Metazoa</taxon>
        <taxon>Ecdysozoa</taxon>
        <taxon>Arthropoda</taxon>
        <taxon>Hexapoda</taxon>
        <taxon>Insecta</taxon>
        <taxon>Pterygota</taxon>
        <taxon>Neoptera</taxon>
        <taxon>Endopterygota</taxon>
        <taxon>Diptera</taxon>
        <taxon>Brachycera</taxon>
        <taxon>Muscomorpha</taxon>
        <taxon>Hippoboscoidea</taxon>
        <taxon>Glossinidae</taxon>
        <taxon>Glossina</taxon>
    </lineage>
</organism>
<comment type="similarity">
    <text evidence="2">Belongs to the Rab3-GAP regulatory subunit family.</text>
</comment>
<evidence type="ECO:0000256" key="2">
    <source>
        <dbReference type="ARBA" id="ARBA00008153"/>
    </source>
</evidence>
<dbReference type="Pfam" id="PF14655">
    <property type="entry name" value="RAB3GAP2_N"/>
    <property type="match status" value="1"/>
</dbReference>
<proteinExistence type="inferred from homology"/>
<dbReference type="Proteomes" id="UP000091820">
    <property type="component" value="Unassembled WGS sequence"/>
</dbReference>
<dbReference type="Pfam" id="PF14656">
    <property type="entry name" value="RAB3GAP2_C"/>
    <property type="match status" value="1"/>
</dbReference>
<dbReference type="AlphaFoldDB" id="A0A1A9WKV4"/>
<name>A0A1A9WKV4_9MUSC</name>
<protein>
    <recommendedName>
        <fullName evidence="9">Rab3-GAP regulatory subunit N-terminal domain-containing protein</fullName>
    </recommendedName>
</protein>
<dbReference type="GO" id="GO:0005096">
    <property type="term" value="F:GTPase activator activity"/>
    <property type="evidence" value="ECO:0007669"/>
    <property type="project" value="UniProtKB-KW"/>
</dbReference>
<evidence type="ECO:0000313" key="8">
    <source>
        <dbReference type="Proteomes" id="UP000091820"/>
    </source>
</evidence>
<comment type="subcellular location">
    <subcellularLocation>
        <location evidence="1">Cytoplasm</location>
    </subcellularLocation>
</comment>
<reference evidence="8" key="1">
    <citation type="submission" date="2014-03" db="EMBL/GenBank/DDBJ databases">
        <authorList>
            <person name="Aksoy S."/>
            <person name="Warren W."/>
            <person name="Wilson R.K."/>
        </authorList>
    </citation>
    <scope>NUCLEOTIDE SEQUENCE [LARGE SCALE GENOMIC DNA]</scope>
    <source>
        <strain evidence="8">IAEA</strain>
    </source>
</reference>
<evidence type="ECO:0000256" key="3">
    <source>
        <dbReference type="ARBA" id="ARBA00022468"/>
    </source>
</evidence>
<evidence type="ECO:0000259" key="5">
    <source>
        <dbReference type="Pfam" id="PF14655"/>
    </source>
</evidence>
<dbReference type="STRING" id="37001.A0A1A9WKV4"/>
<dbReference type="GO" id="GO:0005737">
    <property type="term" value="C:cytoplasm"/>
    <property type="evidence" value="ECO:0007669"/>
    <property type="project" value="UniProtKB-SubCell"/>
</dbReference>
<evidence type="ECO:0000256" key="4">
    <source>
        <dbReference type="ARBA" id="ARBA00022490"/>
    </source>
</evidence>
<keyword evidence="8" id="KW-1185">Reference proteome</keyword>
<evidence type="ECO:0000313" key="7">
    <source>
        <dbReference type="EnsemblMetazoa" id="GBRI023341-PA"/>
    </source>
</evidence>